<keyword evidence="3" id="KW-1185">Reference proteome</keyword>
<dbReference type="GO" id="GO:0030488">
    <property type="term" value="P:tRNA methylation"/>
    <property type="evidence" value="ECO:0007669"/>
    <property type="project" value="TreeGrafter"/>
</dbReference>
<dbReference type="Gene3D" id="3.40.50.150">
    <property type="entry name" value="Vaccinia Virus protein VP39"/>
    <property type="match status" value="1"/>
</dbReference>
<dbReference type="GO" id="GO:0016423">
    <property type="term" value="F:tRNA (guanine) methyltransferase activity"/>
    <property type="evidence" value="ECO:0007669"/>
    <property type="project" value="TreeGrafter"/>
</dbReference>
<dbReference type="PANTHER" id="PTHR14911">
    <property type="entry name" value="THUMP DOMAIN-CONTAINING"/>
    <property type="match status" value="1"/>
</dbReference>
<dbReference type="AlphaFoldDB" id="A0A261XY75"/>
<dbReference type="GO" id="GO:0043527">
    <property type="term" value="C:tRNA methyltransferase complex"/>
    <property type="evidence" value="ECO:0007669"/>
    <property type="project" value="UniProtKB-ARBA"/>
</dbReference>
<organism evidence="2 3">
    <name type="scientific">Bifiguratus adelaidae</name>
    <dbReference type="NCBI Taxonomy" id="1938954"/>
    <lineage>
        <taxon>Eukaryota</taxon>
        <taxon>Fungi</taxon>
        <taxon>Fungi incertae sedis</taxon>
        <taxon>Mucoromycota</taxon>
        <taxon>Mucoromycotina</taxon>
        <taxon>Endogonomycetes</taxon>
        <taxon>Endogonales</taxon>
        <taxon>Endogonales incertae sedis</taxon>
        <taxon>Bifiguratus</taxon>
    </lineage>
</organism>
<dbReference type="CDD" id="cd02440">
    <property type="entry name" value="AdoMet_MTases"/>
    <property type="match status" value="1"/>
</dbReference>
<reference evidence="2 3" key="1">
    <citation type="journal article" date="2017" name="Mycologia">
        <title>Bifiguratus adelaidae, gen. et sp. nov., a new member of Mucoromycotina in endophytic and soil-dwelling habitats.</title>
        <authorList>
            <person name="Torres-Cruz T.J."/>
            <person name="Billingsley Tobias T.L."/>
            <person name="Almatruk M."/>
            <person name="Hesse C."/>
            <person name="Kuske C.R."/>
            <person name="Desiro A."/>
            <person name="Benucci G.M."/>
            <person name="Bonito G."/>
            <person name="Stajich J.E."/>
            <person name="Dunlap C."/>
            <person name="Arnold A.E."/>
            <person name="Porras-Alfaro A."/>
        </authorList>
    </citation>
    <scope>NUCLEOTIDE SEQUENCE [LARGE SCALE GENOMIC DNA]</scope>
    <source>
        <strain evidence="2 3">AZ0501</strain>
    </source>
</reference>
<sequence length="365" mass="41104">MCSGCLASIEQVVIQLAVLQVPPSIWFSQDSNTMGDWLDQSIADISANAWREAIEINRLAHQILNQPFTLTDHAYRATVRKGQYHHLLKTPELAARVGDGVATRFNDWKVNLTQYNSEMVVDLISQQSIAMLQYIQWPHEKRPEKNITPDVPLLHVGITLPTSVQSISYRRRISFGRTSLRPPLAYCLANLIQARKGDIVLDPCCGSGTIPIEGAANYVDAFWLGSDVNTAEIHGIAQSNFSHVALNNTDVLNADGRALPYRNNSIDIVLTDLPWGRREGSFTQIGKLYPKLLRELHRICRQPTGSRQAKPSAYLITQGRKLLRGSLSYDWCTKLWKLESEKELYIGGYIVYLFALVRLDQSDNN</sequence>
<evidence type="ECO:0000313" key="3">
    <source>
        <dbReference type="Proteomes" id="UP000242875"/>
    </source>
</evidence>
<accession>A0A261XY75</accession>
<dbReference type="Pfam" id="PF01170">
    <property type="entry name" value="UPF0020"/>
    <property type="match status" value="1"/>
</dbReference>
<dbReference type="EMBL" id="MVBO01000093">
    <property type="protein sequence ID" value="OZJ03281.1"/>
    <property type="molecule type" value="Genomic_DNA"/>
</dbReference>
<evidence type="ECO:0000313" key="2">
    <source>
        <dbReference type="EMBL" id="OZJ03281.1"/>
    </source>
</evidence>
<dbReference type="OrthoDB" id="47730at2759"/>
<dbReference type="SUPFAM" id="SSF53335">
    <property type="entry name" value="S-adenosyl-L-methionine-dependent methyltransferases"/>
    <property type="match status" value="1"/>
</dbReference>
<feature type="domain" description="Ribosomal RNA large subunit methyltransferase K/L-like methyltransferase" evidence="1">
    <location>
        <begin position="171"/>
        <end position="303"/>
    </location>
</feature>
<dbReference type="PANTHER" id="PTHR14911:SF13">
    <property type="entry name" value="TRNA (GUANINE(6)-N2)-METHYLTRANSFERASE THUMP3"/>
    <property type="match status" value="1"/>
</dbReference>
<dbReference type="InterPro" id="IPR029063">
    <property type="entry name" value="SAM-dependent_MTases_sf"/>
</dbReference>
<comment type="caution">
    <text evidence="2">The sequence shown here is derived from an EMBL/GenBank/DDBJ whole genome shotgun (WGS) entry which is preliminary data.</text>
</comment>
<protein>
    <recommendedName>
        <fullName evidence="1">Ribosomal RNA large subunit methyltransferase K/L-like methyltransferase domain-containing protein</fullName>
    </recommendedName>
</protein>
<evidence type="ECO:0000259" key="1">
    <source>
        <dbReference type="Pfam" id="PF01170"/>
    </source>
</evidence>
<proteinExistence type="predicted"/>
<dbReference type="Proteomes" id="UP000242875">
    <property type="component" value="Unassembled WGS sequence"/>
</dbReference>
<dbReference type="FunFam" id="3.40.50.150:FF:000073">
    <property type="entry name" value="THUMP domain containing 3"/>
    <property type="match status" value="1"/>
</dbReference>
<dbReference type="SUPFAM" id="SSF143437">
    <property type="entry name" value="THUMP domain-like"/>
    <property type="match status" value="1"/>
</dbReference>
<gene>
    <name evidence="2" type="ORF">BZG36_03744</name>
</gene>
<dbReference type="InterPro" id="IPR000241">
    <property type="entry name" value="RlmKL-like_Mtase"/>
</dbReference>
<name>A0A261XY75_9FUNG</name>